<evidence type="ECO:0000313" key="1">
    <source>
        <dbReference type="EMBL" id="KKL77962.1"/>
    </source>
</evidence>
<organism evidence="1">
    <name type="scientific">marine sediment metagenome</name>
    <dbReference type="NCBI Taxonomy" id="412755"/>
    <lineage>
        <taxon>unclassified sequences</taxon>
        <taxon>metagenomes</taxon>
        <taxon>ecological metagenomes</taxon>
    </lineage>
</organism>
<sequence length="40" mass="4528">MTDYIRCGAYAESWEDLGKPEDWKGCSLPKGHEGNHSDED</sequence>
<dbReference type="EMBL" id="LAZR01023599">
    <property type="protein sequence ID" value="KKL77962.1"/>
    <property type="molecule type" value="Genomic_DNA"/>
</dbReference>
<dbReference type="AlphaFoldDB" id="A0A0F9HS50"/>
<accession>A0A0F9HS50</accession>
<proteinExistence type="predicted"/>
<reference evidence="1" key="1">
    <citation type="journal article" date="2015" name="Nature">
        <title>Complex archaea that bridge the gap between prokaryotes and eukaryotes.</title>
        <authorList>
            <person name="Spang A."/>
            <person name="Saw J.H."/>
            <person name="Jorgensen S.L."/>
            <person name="Zaremba-Niedzwiedzka K."/>
            <person name="Martijn J."/>
            <person name="Lind A.E."/>
            <person name="van Eijk R."/>
            <person name="Schleper C."/>
            <person name="Guy L."/>
            <person name="Ettema T.J."/>
        </authorList>
    </citation>
    <scope>NUCLEOTIDE SEQUENCE</scope>
</reference>
<protein>
    <submittedName>
        <fullName evidence="1">Uncharacterized protein</fullName>
    </submittedName>
</protein>
<name>A0A0F9HS50_9ZZZZ</name>
<comment type="caution">
    <text evidence="1">The sequence shown here is derived from an EMBL/GenBank/DDBJ whole genome shotgun (WGS) entry which is preliminary data.</text>
</comment>
<gene>
    <name evidence="1" type="ORF">LCGC14_2029660</name>
</gene>